<organism evidence="2 3">
    <name type="scientific">Candidatus Acidulodesulfobacterium acidiphilum</name>
    <dbReference type="NCBI Taxonomy" id="2597224"/>
    <lineage>
        <taxon>Bacteria</taxon>
        <taxon>Deltaproteobacteria</taxon>
        <taxon>Candidatus Acidulodesulfobacterales</taxon>
        <taxon>Candidatus Acidulodesulfobacterium</taxon>
    </lineage>
</organism>
<feature type="region of interest" description="Disordered" evidence="1">
    <location>
        <begin position="66"/>
        <end position="86"/>
    </location>
</feature>
<proteinExistence type="predicted"/>
<evidence type="ECO:0000313" key="3">
    <source>
        <dbReference type="Proteomes" id="UP000322454"/>
    </source>
</evidence>
<comment type="caution">
    <text evidence="2">The sequence shown here is derived from an EMBL/GenBank/DDBJ whole genome shotgun (WGS) entry which is preliminary data.</text>
</comment>
<reference evidence="2 3" key="1">
    <citation type="submission" date="2019-01" db="EMBL/GenBank/DDBJ databases">
        <title>Insights into ecological role of a new deltaproteobacterial order Candidatus Sinidesulfobacterales (Sva0485) by metagenomics and metatranscriptomics.</title>
        <authorList>
            <person name="Tan S."/>
            <person name="Liu J."/>
            <person name="Fang Y."/>
            <person name="Hedlund B."/>
            <person name="Lian Z.-H."/>
            <person name="Huang L.-Y."/>
            <person name="Li J.-T."/>
            <person name="Huang L.-N."/>
            <person name="Li W.-J."/>
            <person name="Jiang H.-C."/>
            <person name="Dong H.-L."/>
            <person name="Shu W.-S."/>
        </authorList>
    </citation>
    <scope>NUCLEOTIDE SEQUENCE [LARGE SCALE GENOMIC DNA]</scope>
    <source>
        <strain evidence="2">AP4</strain>
    </source>
</reference>
<dbReference type="Proteomes" id="UP000322454">
    <property type="component" value="Unassembled WGS sequence"/>
</dbReference>
<name>A0A520XGS7_9DELT</name>
<evidence type="ECO:0000256" key="1">
    <source>
        <dbReference type="SAM" id="MobiDB-lite"/>
    </source>
</evidence>
<accession>A0A520XGS7</accession>
<evidence type="ECO:0000313" key="2">
    <source>
        <dbReference type="EMBL" id="RZV40403.1"/>
    </source>
</evidence>
<gene>
    <name evidence="2" type="ORF">EVJ48_00335</name>
</gene>
<sequence>MLSKDEKSFWEKRSEFRHKIVDGIYDRIPVDVVEHLGNANKEFIFAIEGVFNGFVKRIDDRIAKTKERRTNAEKSVTKEENGKDND</sequence>
<dbReference type="EMBL" id="SHMQ01000001">
    <property type="protein sequence ID" value="RZV40403.1"/>
    <property type="molecule type" value="Genomic_DNA"/>
</dbReference>
<protein>
    <submittedName>
        <fullName evidence="2">Uncharacterized protein</fullName>
    </submittedName>
</protein>
<dbReference type="AlphaFoldDB" id="A0A520XGS7"/>